<evidence type="ECO:0000313" key="1">
    <source>
        <dbReference type="EMBL" id="GMN64492.1"/>
    </source>
</evidence>
<sequence length="75" mass="8305">MDEGENTWCDIIGEVHGTGPCCFSHPGVFFKVPKQDVIGIASKTLLSKALFKPLGPQPHPIQHSLCLCYNDYRCD</sequence>
<keyword evidence="2" id="KW-1185">Reference proteome</keyword>
<proteinExistence type="predicted"/>
<dbReference type="Proteomes" id="UP001187192">
    <property type="component" value="Unassembled WGS sequence"/>
</dbReference>
<name>A0AA88J813_FICCA</name>
<reference evidence="1" key="1">
    <citation type="submission" date="2023-07" db="EMBL/GenBank/DDBJ databases">
        <title>draft genome sequence of fig (Ficus carica).</title>
        <authorList>
            <person name="Takahashi T."/>
            <person name="Nishimura K."/>
        </authorList>
    </citation>
    <scope>NUCLEOTIDE SEQUENCE</scope>
</reference>
<organism evidence="1 2">
    <name type="scientific">Ficus carica</name>
    <name type="common">Common fig</name>
    <dbReference type="NCBI Taxonomy" id="3494"/>
    <lineage>
        <taxon>Eukaryota</taxon>
        <taxon>Viridiplantae</taxon>
        <taxon>Streptophyta</taxon>
        <taxon>Embryophyta</taxon>
        <taxon>Tracheophyta</taxon>
        <taxon>Spermatophyta</taxon>
        <taxon>Magnoliopsida</taxon>
        <taxon>eudicotyledons</taxon>
        <taxon>Gunneridae</taxon>
        <taxon>Pentapetalae</taxon>
        <taxon>rosids</taxon>
        <taxon>fabids</taxon>
        <taxon>Rosales</taxon>
        <taxon>Moraceae</taxon>
        <taxon>Ficeae</taxon>
        <taxon>Ficus</taxon>
    </lineage>
</organism>
<dbReference type="AlphaFoldDB" id="A0AA88J813"/>
<protein>
    <submittedName>
        <fullName evidence="1">Uncharacterized protein</fullName>
    </submittedName>
</protein>
<evidence type="ECO:0000313" key="2">
    <source>
        <dbReference type="Proteomes" id="UP001187192"/>
    </source>
</evidence>
<comment type="caution">
    <text evidence="1">The sequence shown here is derived from an EMBL/GenBank/DDBJ whole genome shotgun (WGS) entry which is preliminary data.</text>
</comment>
<dbReference type="EMBL" id="BTGU01000183">
    <property type="protein sequence ID" value="GMN64492.1"/>
    <property type="molecule type" value="Genomic_DNA"/>
</dbReference>
<accession>A0AA88J813</accession>
<gene>
    <name evidence="1" type="ORF">TIFTF001_033572</name>
</gene>